<feature type="region of interest" description="Disordered" evidence="1">
    <location>
        <begin position="198"/>
        <end position="219"/>
    </location>
</feature>
<protein>
    <submittedName>
        <fullName evidence="3">Prenyltransferase/squalene oxidase repeat-containing protein</fullName>
    </submittedName>
</protein>
<reference evidence="4" key="1">
    <citation type="journal article" date="2019" name="Int. J. Syst. Evol. Microbiol.">
        <title>The Global Catalogue of Microorganisms (GCM) 10K type strain sequencing project: providing services to taxonomists for standard genome sequencing and annotation.</title>
        <authorList>
            <consortium name="The Broad Institute Genomics Platform"/>
            <consortium name="The Broad Institute Genome Sequencing Center for Infectious Disease"/>
            <person name="Wu L."/>
            <person name="Ma J."/>
        </authorList>
    </citation>
    <scope>NUCLEOTIDE SEQUENCE [LARGE SCALE GENOMIC DNA]</scope>
    <source>
        <strain evidence="4">CGMCC 4.7132</strain>
    </source>
</reference>
<dbReference type="RefSeq" id="WP_380840702.1">
    <property type="nucleotide sequence ID" value="NZ_JBHSFP010000008.1"/>
</dbReference>
<evidence type="ECO:0000313" key="3">
    <source>
        <dbReference type="EMBL" id="MFC4531991.1"/>
    </source>
</evidence>
<comment type="caution">
    <text evidence="3">The sequence shown here is derived from an EMBL/GenBank/DDBJ whole genome shotgun (WGS) entry which is preliminary data.</text>
</comment>
<dbReference type="InterPro" id="IPR008930">
    <property type="entry name" value="Terpenoid_cyclase/PrenylTrfase"/>
</dbReference>
<dbReference type="Gene3D" id="1.50.10.20">
    <property type="match status" value="1"/>
</dbReference>
<organism evidence="3 4">
    <name type="scientific">Sphaerisporangium dianthi</name>
    <dbReference type="NCBI Taxonomy" id="1436120"/>
    <lineage>
        <taxon>Bacteria</taxon>
        <taxon>Bacillati</taxon>
        <taxon>Actinomycetota</taxon>
        <taxon>Actinomycetes</taxon>
        <taxon>Streptosporangiales</taxon>
        <taxon>Streptosporangiaceae</taxon>
        <taxon>Sphaerisporangium</taxon>
    </lineage>
</organism>
<feature type="compositionally biased region" description="Polar residues" evidence="1">
    <location>
        <begin position="200"/>
        <end position="217"/>
    </location>
</feature>
<dbReference type="InterPro" id="IPR032696">
    <property type="entry name" value="SQ_cyclase_C"/>
</dbReference>
<keyword evidence="4" id="KW-1185">Reference proteome</keyword>
<evidence type="ECO:0000313" key="4">
    <source>
        <dbReference type="Proteomes" id="UP001596004"/>
    </source>
</evidence>
<dbReference type="Proteomes" id="UP001596004">
    <property type="component" value="Unassembled WGS sequence"/>
</dbReference>
<name>A0ABV9CGE5_9ACTN</name>
<evidence type="ECO:0000259" key="2">
    <source>
        <dbReference type="Pfam" id="PF13243"/>
    </source>
</evidence>
<proteinExistence type="predicted"/>
<gene>
    <name evidence="3" type="ORF">ACFO60_14550</name>
</gene>
<accession>A0ABV9CGE5</accession>
<feature type="domain" description="Squalene cyclase C-terminal" evidence="2">
    <location>
        <begin position="468"/>
        <end position="664"/>
    </location>
</feature>
<evidence type="ECO:0000256" key="1">
    <source>
        <dbReference type="SAM" id="MobiDB-lite"/>
    </source>
</evidence>
<sequence length="732" mass="78860">MTLLMVETRRTDETFGELWLAWRREHGLPAPSAHHGAEALFDHFPFLLWEHFPAVTLGAARRIALAARAHGMASGLRDARVRGGGEASTTGAARAWLRDLARRRLEPIIPPGDRYWRLLADDRGPRGLPSWSDLPHATAAAFAVCGGDPALLPAVQESQTHLYAGLALYRDCVRWKRDFLAGYRSEVVGPLLDALGGTSAPDTLGTSEPDTPGTSAPDTLGASVLDAFGSASGAAEREARLPDAARVLHYGGVAERALDAAAEHLARSMAAVTDLPPVSFAAMLARLYGDVLRLRSDLAETRARHLGPARARAAVRSRPPAAARLDDMSDMSDMSEHPVRVSVAHMSENPVRVAATHTSENAVRASDAQMSEKAVRAALAHMGGEQYADGHFGDFLVLTQQSTSWATGYVGWNLAHAGLRAPALDAAARWLVENRAPGGGWGYNGHWPADNDSTANALMFLIDRPGVDRALLEPALDHLLATQAPDGGFTTVDDLSAWLVRFRAPTDDAPGWTTPHPCVTAMVALMLSRVGGDRATAAADAALTFLRRCQRPAGYWDAYWWVGGLYTTCRAVQALCAVKRESPDAGGTLARAAGWLLRSRRADGGWSGGHREGSGAFQTALAVQALCALRDDHHDHHDREALERAVAGGVRWLAGHQLPDGSWPVEPVLRVPRPDVVEPWRDVTWTESILGLDIVVPDWRRLFTGAAAVHALRRATGPLSRPTLEHALKGER</sequence>
<dbReference type="EMBL" id="JBHSFP010000008">
    <property type="protein sequence ID" value="MFC4531991.1"/>
    <property type="molecule type" value="Genomic_DNA"/>
</dbReference>
<dbReference type="Pfam" id="PF13243">
    <property type="entry name" value="SQHop_cyclase_C"/>
    <property type="match status" value="1"/>
</dbReference>
<dbReference type="SUPFAM" id="SSF48239">
    <property type="entry name" value="Terpenoid cyclases/Protein prenyltransferases"/>
    <property type="match status" value="1"/>
</dbReference>